<keyword evidence="2" id="KW-0186">Copper</keyword>
<evidence type="ECO:0000256" key="1">
    <source>
        <dbReference type="ARBA" id="ARBA00005428"/>
    </source>
</evidence>
<comment type="similarity">
    <text evidence="1">Belongs to the CsoR family.</text>
</comment>
<sequence length="119" mass="12484">MTGTAAASAGADDATADRADGASCESQTHGYIGHKDDLLKRLRRAEGQVRGVHRMVEEDAYCIDILTQVSAATKALERVALALLDDHLRHCVASAAEEGGAVAAEKLEEASAAIARLVR</sequence>
<dbReference type="RefSeq" id="WP_244730091.1">
    <property type="nucleotide sequence ID" value="NZ_CP095045.1"/>
</dbReference>
<protein>
    <submittedName>
        <fullName evidence="4">Metal-sensitive transcriptional regulator</fullName>
    </submittedName>
</protein>
<dbReference type="Proteomes" id="UP000831786">
    <property type="component" value="Chromosome"/>
</dbReference>
<evidence type="ECO:0000313" key="4">
    <source>
        <dbReference type="EMBL" id="UOQ58920.1"/>
    </source>
</evidence>
<dbReference type="InterPro" id="IPR038390">
    <property type="entry name" value="Metal_Tscrpt_repr_sf"/>
</dbReference>
<name>A0ABY4FRM1_9MICO</name>
<dbReference type="CDD" id="cd10148">
    <property type="entry name" value="CsoR-like_DUF156"/>
    <property type="match status" value="1"/>
</dbReference>
<evidence type="ECO:0000256" key="3">
    <source>
        <dbReference type="SAM" id="MobiDB-lite"/>
    </source>
</evidence>
<keyword evidence="5" id="KW-1185">Reference proteome</keyword>
<feature type="region of interest" description="Disordered" evidence="3">
    <location>
        <begin position="1"/>
        <end position="30"/>
    </location>
</feature>
<dbReference type="PANTHER" id="PTHR33677:SF3">
    <property type="entry name" value="COPPER-SENSING TRANSCRIPTIONAL REPRESSOR RICR"/>
    <property type="match status" value="1"/>
</dbReference>
<accession>A0ABY4FRM1</accession>
<dbReference type="Gene3D" id="1.20.58.1000">
    <property type="entry name" value="Metal-sensitive repressor, helix protomer"/>
    <property type="match status" value="1"/>
</dbReference>
<dbReference type="InterPro" id="IPR003735">
    <property type="entry name" value="Metal_Tscrpt_repr"/>
</dbReference>
<reference evidence="4 5" key="1">
    <citation type="submission" date="2022-04" db="EMBL/GenBank/DDBJ databases">
        <title>Leucobacter sp. isolated from rhizosphere of garlic.</title>
        <authorList>
            <person name="Won M."/>
            <person name="Lee C.-M."/>
            <person name="Woen H.-Y."/>
            <person name="Kwon S.-W."/>
        </authorList>
    </citation>
    <scope>NUCLEOTIDE SEQUENCE [LARGE SCALE GENOMIC DNA]</scope>
    <source>
        <strain evidence="4 5">H21R-40</strain>
    </source>
</reference>
<evidence type="ECO:0000256" key="2">
    <source>
        <dbReference type="ARBA" id="ARBA00023008"/>
    </source>
</evidence>
<proteinExistence type="inferred from homology"/>
<dbReference type="Pfam" id="PF02583">
    <property type="entry name" value="Trns_repr_metal"/>
    <property type="match status" value="1"/>
</dbReference>
<feature type="compositionally biased region" description="Low complexity" evidence="3">
    <location>
        <begin position="1"/>
        <end position="13"/>
    </location>
</feature>
<dbReference type="PANTHER" id="PTHR33677">
    <property type="entry name" value="TRANSCRIPTIONAL REPRESSOR FRMR-RELATED"/>
    <property type="match status" value="1"/>
</dbReference>
<organism evidence="4 5">
    <name type="scientific">Leucobacter allii</name>
    <dbReference type="NCBI Taxonomy" id="2932247"/>
    <lineage>
        <taxon>Bacteria</taxon>
        <taxon>Bacillati</taxon>
        <taxon>Actinomycetota</taxon>
        <taxon>Actinomycetes</taxon>
        <taxon>Micrococcales</taxon>
        <taxon>Microbacteriaceae</taxon>
        <taxon>Leucobacter</taxon>
    </lineage>
</organism>
<evidence type="ECO:0000313" key="5">
    <source>
        <dbReference type="Proteomes" id="UP000831786"/>
    </source>
</evidence>
<dbReference type="EMBL" id="CP095045">
    <property type="protein sequence ID" value="UOQ58920.1"/>
    <property type="molecule type" value="Genomic_DNA"/>
</dbReference>
<gene>
    <name evidence="4" type="ORF">MUN78_12935</name>
</gene>